<keyword evidence="9" id="KW-0133">Cell shape</keyword>
<dbReference type="PRINTS" id="PR00725">
    <property type="entry name" value="DADACBPTASE1"/>
</dbReference>
<dbReference type="Pfam" id="PF07943">
    <property type="entry name" value="PBP5_C"/>
    <property type="match status" value="1"/>
</dbReference>
<evidence type="ECO:0000256" key="1">
    <source>
        <dbReference type="ARBA" id="ARBA00003217"/>
    </source>
</evidence>
<evidence type="ECO:0000256" key="12">
    <source>
        <dbReference type="ARBA" id="ARBA00034000"/>
    </source>
</evidence>
<evidence type="ECO:0000256" key="2">
    <source>
        <dbReference type="ARBA" id="ARBA00004752"/>
    </source>
</evidence>
<keyword evidence="17" id="KW-1185">Reference proteome</keyword>
<evidence type="ECO:0000313" key="17">
    <source>
        <dbReference type="Proteomes" id="UP001595536"/>
    </source>
</evidence>
<feature type="domain" description="Peptidase S11 D-Ala-D-Ala carboxypeptidase A C-terminal" evidence="15">
    <location>
        <begin position="289"/>
        <end position="379"/>
    </location>
</feature>
<reference evidence="17" key="1">
    <citation type="journal article" date="2019" name="Int. J. Syst. Evol. Microbiol.">
        <title>The Global Catalogue of Microorganisms (GCM) 10K type strain sequencing project: providing services to taxonomists for standard genome sequencing and annotation.</title>
        <authorList>
            <consortium name="The Broad Institute Genomics Platform"/>
            <consortium name="The Broad Institute Genome Sequencing Center for Infectious Disease"/>
            <person name="Wu L."/>
            <person name="Ma J."/>
        </authorList>
    </citation>
    <scope>NUCLEOTIDE SEQUENCE [LARGE SCALE GENOMIC DNA]</scope>
    <source>
        <strain evidence="17">CCM 7941</strain>
    </source>
</reference>
<feature type="signal peptide" evidence="14">
    <location>
        <begin position="1"/>
        <end position="19"/>
    </location>
</feature>
<dbReference type="SMART" id="SM00936">
    <property type="entry name" value="PBP5_C"/>
    <property type="match status" value="1"/>
</dbReference>
<keyword evidence="5 16" id="KW-0121">Carboxypeptidase</keyword>
<evidence type="ECO:0000256" key="13">
    <source>
        <dbReference type="RuleBase" id="RU004016"/>
    </source>
</evidence>
<dbReference type="PANTHER" id="PTHR21581">
    <property type="entry name" value="D-ALANYL-D-ALANINE CARBOXYPEPTIDASE"/>
    <property type="match status" value="1"/>
</dbReference>
<dbReference type="RefSeq" id="WP_376868712.1">
    <property type="nucleotide sequence ID" value="NZ_JBHRUV010000015.1"/>
</dbReference>
<dbReference type="SUPFAM" id="SSF69189">
    <property type="entry name" value="Penicillin-binding protein associated domain"/>
    <property type="match status" value="1"/>
</dbReference>
<dbReference type="InterPro" id="IPR015956">
    <property type="entry name" value="Peniciliin-bd_prot_C_sf"/>
</dbReference>
<evidence type="ECO:0000259" key="15">
    <source>
        <dbReference type="SMART" id="SM00936"/>
    </source>
</evidence>
<dbReference type="InterPro" id="IPR001967">
    <property type="entry name" value="Peptidase_S11_N"/>
</dbReference>
<evidence type="ECO:0000256" key="6">
    <source>
        <dbReference type="ARBA" id="ARBA00022670"/>
    </source>
</evidence>
<feature type="chain" id="PRO_5046084404" description="serine-type D-Ala-D-Ala carboxypeptidase" evidence="14">
    <location>
        <begin position="20"/>
        <end position="405"/>
    </location>
</feature>
<dbReference type="Gene3D" id="3.40.710.10">
    <property type="entry name" value="DD-peptidase/beta-lactamase superfamily"/>
    <property type="match status" value="1"/>
</dbReference>
<evidence type="ECO:0000256" key="4">
    <source>
        <dbReference type="ARBA" id="ARBA00012448"/>
    </source>
</evidence>
<evidence type="ECO:0000313" key="16">
    <source>
        <dbReference type="EMBL" id="MFC3265314.1"/>
    </source>
</evidence>
<comment type="similarity">
    <text evidence="3 13">Belongs to the peptidase S11 family.</text>
</comment>
<dbReference type="EMBL" id="JBHRUV010000015">
    <property type="protein sequence ID" value="MFC3265314.1"/>
    <property type="molecule type" value="Genomic_DNA"/>
</dbReference>
<proteinExistence type="inferred from homology"/>
<comment type="catalytic activity">
    <reaction evidence="12">
        <text>Preferential cleavage: (Ac)2-L-Lys-D-Ala-|-D-Ala. Also transpeptidation of peptidyl-alanyl moieties that are N-acyl substituents of D-alanine.</text>
        <dbReference type="EC" id="3.4.16.4"/>
    </reaction>
</comment>
<dbReference type="Proteomes" id="UP001595536">
    <property type="component" value="Unassembled WGS sequence"/>
</dbReference>
<keyword evidence="11" id="KW-0961">Cell wall biogenesis/degradation</keyword>
<dbReference type="GO" id="GO:0004180">
    <property type="term" value="F:carboxypeptidase activity"/>
    <property type="evidence" value="ECO:0007669"/>
    <property type="project" value="UniProtKB-KW"/>
</dbReference>
<comment type="function">
    <text evidence="1">Removes C-terminal D-alanyl residues from sugar-peptide cell wall precursors.</text>
</comment>
<evidence type="ECO:0000256" key="11">
    <source>
        <dbReference type="ARBA" id="ARBA00023316"/>
    </source>
</evidence>
<organism evidence="16 17">
    <name type="scientific">Camelimonas abortus</name>
    <dbReference type="NCBI Taxonomy" id="1017184"/>
    <lineage>
        <taxon>Bacteria</taxon>
        <taxon>Pseudomonadati</taxon>
        <taxon>Pseudomonadota</taxon>
        <taxon>Alphaproteobacteria</taxon>
        <taxon>Hyphomicrobiales</taxon>
        <taxon>Chelatococcaceae</taxon>
        <taxon>Camelimonas</taxon>
    </lineage>
</organism>
<dbReference type="InterPro" id="IPR018044">
    <property type="entry name" value="Peptidase_S11"/>
</dbReference>
<keyword evidence="7 14" id="KW-0732">Signal</keyword>
<dbReference type="InterPro" id="IPR037167">
    <property type="entry name" value="Peptidase_S11_C_sf"/>
</dbReference>
<evidence type="ECO:0000256" key="10">
    <source>
        <dbReference type="ARBA" id="ARBA00022984"/>
    </source>
</evidence>
<dbReference type="PANTHER" id="PTHR21581:SF6">
    <property type="entry name" value="TRAFFICKING PROTEIN PARTICLE COMPLEX SUBUNIT 12"/>
    <property type="match status" value="1"/>
</dbReference>
<keyword evidence="6" id="KW-0645">Protease</keyword>
<dbReference type="InterPro" id="IPR012907">
    <property type="entry name" value="Peptidase_S11_C"/>
</dbReference>
<keyword evidence="10" id="KW-0573">Peptidoglycan synthesis</keyword>
<evidence type="ECO:0000256" key="7">
    <source>
        <dbReference type="ARBA" id="ARBA00022729"/>
    </source>
</evidence>
<evidence type="ECO:0000256" key="9">
    <source>
        <dbReference type="ARBA" id="ARBA00022960"/>
    </source>
</evidence>
<comment type="caution">
    <text evidence="16">The sequence shown here is derived from an EMBL/GenBank/DDBJ whole genome shotgun (WGS) entry which is preliminary data.</text>
</comment>
<name>A0ABV7LBY9_9HYPH</name>
<keyword evidence="8 16" id="KW-0378">Hydrolase</keyword>
<gene>
    <name evidence="16" type="ORF">ACFOEX_02920</name>
</gene>
<evidence type="ECO:0000256" key="3">
    <source>
        <dbReference type="ARBA" id="ARBA00007164"/>
    </source>
</evidence>
<sequence length="405" mass="42209">AAALAAALGGAASGGAALAAGPLAAATAAPQPGAGATASEFRTAATSLIVIDADSGSVLLEKAADAPVAPAGMTKIMTALLAFEALAEGRISPEDRIRISEHAWRTGGGPSGGPAMFAALGSEVRVADLLRGMLVQTGNDAAIALAEGIAGGEPAFVARMNAKARALGLTRTVFANASGLPHPDQTTSARDMARLSMHLIRSFPEQYRIFSEPEFTWNRILQRNRNPLLRAVEGADGLQPGHTHDGGFSIAGSATHDGRRLVFVAAGYRTAAERVSEAKRLVEWVARAFEPRHLFRAGDTVAEARVFGGASRTAPLRTKQAVSVMARRGGDERLTARVVYRGPLPAPTREGDEAGVLQVLRGDQIALEAPLHVGAAVAKGNLAQRARDGALELAGRWIRKALRRE</sequence>
<dbReference type="InterPro" id="IPR012338">
    <property type="entry name" value="Beta-lactam/transpept-like"/>
</dbReference>
<feature type="non-terminal residue" evidence="16">
    <location>
        <position position="1"/>
    </location>
</feature>
<comment type="pathway">
    <text evidence="2">Cell wall biogenesis; peptidoglycan biosynthesis.</text>
</comment>
<dbReference type="EC" id="3.4.16.4" evidence="4"/>
<accession>A0ABV7LBY9</accession>
<evidence type="ECO:0000256" key="8">
    <source>
        <dbReference type="ARBA" id="ARBA00022801"/>
    </source>
</evidence>
<dbReference type="Gene3D" id="2.60.410.10">
    <property type="entry name" value="D-Ala-D-Ala carboxypeptidase, C-terminal domain"/>
    <property type="match status" value="1"/>
</dbReference>
<evidence type="ECO:0000256" key="14">
    <source>
        <dbReference type="SAM" id="SignalP"/>
    </source>
</evidence>
<dbReference type="SUPFAM" id="SSF56601">
    <property type="entry name" value="beta-lactamase/transpeptidase-like"/>
    <property type="match status" value="1"/>
</dbReference>
<protein>
    <recommendedName>
        <fullName evidence="4">serine-type D-Ala-D-Ala carboxypeptidase</fullName>
        <ecNumber evidence="4">3.4.16.4</ecNumber>
    </recommendedName>
</protein>
<dbReference type="Pfam" id="PF00768">
    <property type="entry name" value="Peptidase_S11"/>
    <property type="match status" value="1"/>
</dbReference>
<evidence type="ECO:0000256" key="5">
    <source>
        <dbReference type="ARBA" id="ARBA00022645"/>
    </source>
</evidence>